<organism evidence="6 7">
    <name type="scientific">Malaciobacter mytili LMG 24559</name>
    <dbReference type="NCBI Taxonomy" id="1032238"/>
    <lineage>
        <taxon>Bacteria</taxon>
        <taxon>Pseudomonadati</taxon>
        <taxon>Campylobacterota</taxon>
        <taxon>Epsilonproteobacteria</taxon>
        <taxon>Campylobacterales</taxon>
        <taxon>Arcobacteraceae</taxon>
        <taxon>Malaciobacter</taxon>
    </lineage>
</organism>
<evidence type="ECO:0000256" key="2">
    <source>
        <dbReference type="ARBA" id="ARBA00022723"/>
    </source>
</evidence>
<keyword evidence="7" id="KW-1185">Reference proteome</keyword>
<evidence type="ECO:0000313" key="7">
    <source>
        <dbReference type="Proteomes" id="UP000290092"/>
    </source>
</evidence>
<dbReference type="SUPFAM" id="SSF46626">
    <property type="entry name" value="Cytochrome c"/>
    <property type="match status" value="1"/>
</dbReference>
<reference evidence="6 7" key="1">
    <citation type="submission" date="2017-09" db="EMBL/GenBank/DDBJ databases">
        <title>Genomics of the genus Arcobacter.</title>
        <authorList>
            <person name="Perez-Cataluna A."/>
            <person name="Figueras M.J."/>
            <person name="Salas-Masso N."/>
        </authorList>
    </citation>
    <scope>NUCLEOTIDE SEQUENCE [LARGE SCALE GENOMIC DNA]</scope>
    <source>
        <strain evidence="6 7">CECT 7386</strain>
    </source>
</reference>
<evidence type="ECO:0000259" key="5">
    <source>
        <dbReference type="PROSITE" id="PS51007"/>
    </source>
</evidence>
<dbReference type="Gene3D" id="1.10.760.10">
    <property type="entry name" value="Cytochrome c-like domain"/>
    <property type="match status" value="1"/>
</dbReference>
<evidence type="ECO:0000256" key="1">
    <source>
        <dbReference type="ARBA" id="ARBA00022617"/>
    </source>
</evidence>
<dbReference type="EMBL" id="NXID01000029">
    <property type="protein sequence ID" value="RXK15461.1"/>
    <property type="molecule type" value="Genomic_DNA"/>
</dbReference>
<dbReference type="Proteomes" id="UP000290092">
    <property type="component" value="Unassembled WGS sequence"/>
</dbReference>
<keyword evidence="3 4" id="KW-0408">Iron</keyword>
<dbReference type="PROSITE" id="PS51007">
    <property type="entry name" value="CYTC"/>
    <property type="match status" value="1"/>
</dbReference>
<keyword evidence="2 4" id="KW-0479">Metal-binding</keyword>
<dbReference type="InterPro" id="IPR036909">
    <property type="entry name" value="Cyt_c-like_dom_sf"/>
</dbReference>
<accession>A0AAX2AIW0</accession>
<dbReference type="GO" id="GO:0046872">
    <property type="term" value="F:metal ion binding"/>
    <property type="evidence" value="ECO:0007669"/>
    <property type="project" value="UniProtKB-KW"/>
</dbReference>
<dbReference type="GO" id="GO:0009055">
    <property type="term" value="F:electron transfer activity"/>
    <property type="evidence" value="ECO:0007669"/>
    <property type="project" value="InterPro"/>
</dbReference>
<evidence type="ECO:0000313" key="6">
    <source>
        <dbReference type="EMBL" id="RXK15461.1"/>
    </source>
</evidence>
<evidence type="ECO:0000256" key="3">
    <source>
        <dbReference type="ARBA" id="ARBA00023004"/>
    </source>
</evidence>
<protein>
    <submittedName>
        <fullName evidence="6">Cytochrome C</fullName>
    </submittedName>
</protein>
<keyword evidence="1 4" id="KW-0349">Heme</keyword>
<proteinExistence type="predicted"/>
<comment type="caution">
    <text evidence="6">The sequence shown here is derived from an EMBL/GenBank/DDBJ whole genome shotgun (WGS) entry which is preliminary data.</text>
</comment>
<dbReference type="Pfam" id="PF00034">
    <property type="entry name" value="Cytochrom_C"/>
    <property type="match status" value="1"/>
</dbReference>
<feature type="domain" description="Cytochrome c" evidence="5">
    <location>
        <begin position="5"/>
        <end position="87"/>
    </location>
</feature>
<sequence>MKNSDSSSEGKQLFLKCAGCHGQNGEKPALGKSLVIQGWDKQKTIDALNGYKNDTYGSVMKGVMKSQVLSLNDSEIEALAEYISTLK</sequence>
<gene>
    <name evidence="6" type="ORF">CP985_08750</name>
</gene>
<name>A0AAX2AIW0_9BACT</name>
<dbReference type="GO" id="GO:0020037">
    <property type="term" value="F:heme binding"/>
    <property type="evidence" value="ECO:0007669"/>
    <property type="project" value="InterPro"/>
</dbReference>
<dbReference type="InterPro" id="IPR009056">
    <property type="entry name" value="Cyt_c-like_dom"/>
</dbReference>
<evidence type="ECO:0000256" key="4">
    <source>
        <dbReference type="PROSITE-ProRule" id="PRU00433"/>
    </source>
</evidence>
<dbReference type="AlphaFoldDB" id="A0AAX2AIW0"/>